<reference evidence="3" key="1">
    <citation type="journal article" date="2016" name="Nat. Commun.">
        <title>The Gonium pectorale genome demonstrates co-option of cell cycle regulation during the evolution of multicellularity.</title>
        <authorList>
            <person name="Hanschen E.R."/>
            <person name="Marriage T.N."/>
            <person name="Ferris P.J."/>
            <person name="Hamaji T."/>
            <person name="Toyoda A."/>
            <person name="Fujiyama A."/>
            <person name="Neme R."/>
            <person name="Noguchi H."/>
            <person name="Minakuchi Y."/>
            <person name="Suzuki M."/>
            <person name="Kawai-Toyooka H."/>
            <person name="Smith D.R."/>
            <person name="Sparks H."/>
            <person name="Anderson J."/>
            <person name="Bakaric R."/>
            <person name="Luria V."/>
            <person name="Karger A."/>
            <person name="Kirschner M.W."/>
            <person name="Durand P.M."/>
            <person name="Michod R.E."/>
            <person name="Nozaki H."/>
            <person name="Olson B.J."/>
        </authorList>
    </citation>
    <scope>NUCLEOTIDE SEQUENCE [LARGE SCALE GENOMIC DNA]</scope>
    <source>
        <strain evidence="3">NIES-2863</strain>
    </source>
</reference>
<dbReference type="Proteomes" id="UP000075714">
    <property type="component" value="Unassembled WGS sequence"/>
</dbReference>
<accession>A0A150FUL7</accession>
<feature type="compositionally biased region" description="Low complexity" evidence="1">
    <location>
        <begin position="195"/>
        <end position="207"/>
    </location>
</feature>
<feature type="region of interest" description="Disordered" evidence="1">
    <location>
        <begin position="1"/>
        <end position="25"/>
    </location>
</feature>
<name>A0A150FUL7_GONPE</name>
<dbReference type="EMBL" id="LSYV01000570">
    <property type="protein sequence ID" value="KXZ41292.1"/>
    <property type="molecule type" value="Genomic_DNA"/>
</dbReference>
<keyword evidence="3" id="KW-1185">Reference proteome</keyword>
<evidence type="ECO:0000313" key="2">
    <source>
        <dbReference type="EMBL" id="KXZ41292.1"/>
    </source>
</evidence>
<dbReference type="AlphaFoldDB" id="A0A150FUL7"/>
<protein>
    <submittedName>
        <fullName evidence="2">Uncharacterized protein</fullName>
    </submittedName>
</protein>
<evidence type="ECO:0000313" key="3">
    <source>
        <dbReference type="Proteomes" id="UP000075714"/>
    </source>
</evidence>
<comment type="caution">
    <text evidence="2">The sequence shown here is derived from an EMBL/GenBank/DDBJ whole genome shotgun (WGS) entry which is preliminary data.</text>
</comment>
<evidence type="ECO:0000256" key="1">
    <source>
        <dbReference type="SAM" id="MobiDB-lite"/>
    </source>
</evidence>
<proteinExistence type="predicted"/>
<feature type="region of interest" description="Disordered" evidence="1">
    <location>
        <begin position="588"/>
        <end position="608"/>
    </location>
</feature>
<dbReference type="OrthoDB" id="562692at2759"/>
<organism evidence="2 3">
    <name type="scientific">Gonium pectorale</name>
    <name type="common">Green alga</name>
    <dbReference type="NCBI Taxonomy" id="33097"/>
    <lineage>
        <taxon>Eukaryota</taxon>
        <taxon>Viridiplantae</taxon>
        <taxon>Chlorophyta</taxon>
        <taxon>core chlorophytes</taxon>
        <taxon>Chlorophyceae</taxon>
        <taxon>CS clade</taxon>
        <taxon>Chlamydomonadales</taxon>
        <taxon>Volvocaceae</taxon>
        <taxon>Gonium</taxon>
    </lineage>
</organism>
<sequence>MSRPPGPMERMETAGGGGAPASDAALSHATVSDATGGGLDAQAAAAARVAIELLWPGGADAPPEQQLLRAAADWLAGSPDPSLGPMCAQLSHLGHVLRLTAGHLWTDKPPSDRKPPKLKDLLTGPLSRGGMFTVADAVPTTAAVHDGGGSGDGGGAAAAPRPCVWLNAALPRFRSTQTQGLRRLISAVFPPPDRAAAATAAGDGPSSDTDDGGGSGSGAAAAVEMRRLIAYWLSTSPEPAVGAAAARLTTLSLHLRTGPPARLWLSPEHTWPRLKKFLLDPESRGLEAAVAPLLVPTSMSAATPGRPQPAAAAAAAPAAPAAAGGGRAAQALLKQLASEHPDVFSSCSELDGWAVCGKGRSHAVLRLASPALLRLLAVTAVAAAEGAPPSGGAAAGEDLAAATTVVAADAALAAPHDPWVAADCAPFLPAIDYDGHDSMITTAPPPVATTSPRIAAALRLLDRHLLKAFSASAGDGAATATAAALRCVARMLATAPPPHELSLAALGAEVPKQLLASCGLRFTGRLLPLCQHRPDVFAVRTQGKSHVVVRLVSPGLLGLAAAVEAALAEAAANSSAVGAGLDTAAAEADGTGGVGAQSPPRPETKALSTDVEMSDAFPAGAEGSLAQPERGFVFESEYLSAEEIVAVQSAVKMPIPVPVPMPTVPADSAYPYGSGANLDLDSLLCLSDPAGTVDGWNRSMLAGAALHVIADPHGPALPAALQHCHAASHIGLSVQSYGRVTYIVTLYAPQTAAAGGGGGSEGGLTLPAAVYVLDCTACEQMYGGSGPAAVASLLGSLRGLLEAPGVAKVVHGCEQPNPDLT</sequence>
<gene>
    <name evidence="2" type="ORF">GPECTOR_573g616</name>
</gene>
<feature type="region of interest" description="Disordered" evidence="1">
    <location>
        <begin position="195"/>
        <end position="219"/>
    </location>
</feature>